<evidence type="ECO:0000313" key="2">
    <source>
        <dbReference type="Proteomes" id="UP000799429"/>
    </source>
</evidence>
<dbReference type="EMBL" id="MU006102">
    <property type="protein sequence ID" value="KAF2836781.1"/>
    <property type="molecule type" value="Genomic_DNA"/>
</dbReference>
<keyword evidence="2" id="KW-1185">Reference proteome</keyword>
<comment type="caution">
    <text evidence="1">The sequence shown here is derived from an EMBL/GenBank/DDBJ whole genome shotgun (WGS) entry which is preliminary data.</text>
</comment>
<name>A0A9P4S6T9_9PEZI</name>
<dbReference type="OrthoDB" id="4850726at2759"/>
<accession>A0A9P4S6T9</accession>
<reference evidence="1" key="1">
    <citation type="journal article" date="2020" name="Stud. Mycol.">
        <title>101 Dothideomycetes genomes: a test case for predicting lifestyles and emergence of pathogens.</title>
        <authorList>
            <person name="Haridas S."/>
            <person name="Albert R."/>
            <person name="Binder M."/>
            <person name="Bloem J."/>
            <person name="Labutti K."/>
            <person name="Salamov A."/>
            <person name="Andreopoulos B."/>
            <person name="Baker S."/>
            <person name="Barry K."/>
            <person name="Bills G."/>
            <person name="Bluhm B."/>
            <person name="Cannon C."/>
            <person name="Castanera R."/>
            <person name="Culley D."/>
            <person name="Daum C."/>
            <person name="Ezra D."/>
            <person name="Gonzalez J."/>
            <person name="Henrissat B."/>
            <person name="Kuo A."/>
            <person name="Liang C."/>
            <person name="Lipzen A."/>
            <person name="Lutzoni F."/>
            <person name="Magnuson J."/>
            <person name="Mondo S."/>
            <person name="Nolan M."/>
            <person name="Ohm R."/>
            <person name="Pangilinan J."/>
            <person name="Park H.-J."/>
            <person name="Ramirez L."/>
            <person name="Alfaro M."/>
            <person name="Sun H."/>
            <person name="Tritt A."/>
            <person name="Yoshinaga Y."/>
            <person name="Zwiers L.-H."/>
            <person name="Turgeon B."/>
            <person name="Goodwin S."/>
            <person name="Spatafora J."/>
            <person name="Crous P."/>
            <person name="Grigoriev I."/>
        </authorList>
    </citation>
    <scope>NUCLEOTIDE SEQUENCE</scope>
    <source>
        <strain evidence="1">CBS 101060</strain>
    </source>
</reference>
<organism evidence="1 2">
    <name type="scientific">Patellaria atrata CBS 101060</name>
    <dbReference type="NCBI Taxonomy" id="1346257"/>
    <lineage>
        <taxon>Eukaryota</taxon>
        <taxon>Fungi</taxon>
        <taxon>Dikarya</taxon>
        <taxon>Ascomycota</taxon>
        <taxon>Pezizomycotina</taxon>
        <taxon>Dothideomycetes</taxon>
        <taxon>Dothideomycetes incertae sedis</taxon>
        <taxon>Patellariales</taxon>
        <taxon>Patellariaceae</taxon>
        <taxon>Patellaria</taxon>
    </lineage>
</organism>
<sequence>MDLSELGELSPFSIHQPRLVRLTGLSLVNSIFIPFKLLWRSYKNSPTWRAGKSLIQNLNTHHEKLYVTDILALSRSFGTSDSRDHVFAFIDQTTARTSEGEHLFTINYTKFVDRVYFEVACAILRDPIALWTTLSSVDHTGEHISLHSSRPSWVPRWNDGLFVNTLRMVRSWYCAGGSGSSFSAKVLRERFLQLRSILFDAVAWVSPALEFFHQERRNPIVETIGYCPEVDEIFRDITARGFRTFYEDL</sequence>
<dbReference type="Proteomes" id="UP000799429">
    <property type="component" value="Unassembled WGS sequence"/>
</dbReference>
<dbReference type="AlphaFoldDB" id="A0A9P4S6T9"/>
<gene>
    <name evidence="1" type="ORF">M501DRAFT_1018663</name>
</gene>
<proteinExistence type="predicted"/>
<protein>
    <submittedName>
        <fullName evidence="1">Uncharacterized protein</fullName>
    </submittedName>
</protein>
<evidence type="ECO:0000313" key="1">
    <source>
        <dbReference type="EMBL" id="KAF2836781.1"/>
    </source>
</evidence>